<reference evidence="2 3" key="1">
    <citation type="journal article" date="2015" name="Genome Biol. Evol.">
        <title>Found and Lost: The Fates of Horizontally Acquired Genes in Arthropod-Symbiotic Spiroplasma.</title>
        <authorList>
            <person name="Lo W.S."/>
            <person name="Gasparich G.E."/>
            <person name="Kuo C.H."/>
        </authorList>
    </citation>
    <scope>NUCLEOTIDE SEQUENCE [LARGE SCALE GENOMIC DNA]</scope>
    <source>
        <strain evidence="3">TDA-040725-5</strain>
    </source>
</reference>
<organism evidence="2 3">
    <name type="scientific">Spiroplasma eriocheiris</name>
    <dbReference type="NCBI Taxonomy" id="315358"/>
    <lineage>
        <taxon>Bacteria</taxon>
        <taxon>Bacillati</taxon>
        <taxon>Mycoplasmatota</taxon>
        <taxon>Mollicutes</taxon>
        <taxon>Entomoplasmatales</taxon>
        <taxon>Spiroplasmataceae</taxon>
        <taxon>Spiroplasma</taxon>
    </lineage>
</organism>
<keyword evidence="1" id="KW-0472">Membrane</keyword>
<keyword evidence="1" id="KW-1133">Transmembrane helix</keyword>
<keyword evidence="1" id="KW-0812">Transmembrane</keyword>
<feature type="transmembrane region" description="Helical" evidence="1">
    <location>
        <begin position="6"/>
        <end position="27"/>
    </location>
</feature>
<proteinExistence type="predicted"/>
<sequence length="400" mass="44795">MINIGPVAMWEGIVFGLLAVGLVVGCFMKTLGGLYFLGANIIFFVILFLLQGFLIEPFANIINPAIKNMFSSNAQLAAGSIIVSMLVATILVYLGWFFLSNIILLVVYLTTLRGHFKTVKINRPINYLLGGIFGFLTMMILAFFITNIMSSKVFYNSNNFNQNITEIIDKGQTSDQEKYPNKVRESSADKMFSIFPDLKVQKTGDALAYWFWTIVGLKNNPGDLSDIIETITDPGHFEDNVADIIKDLPEDQKNEVVDNLIGPVIEKIKEETDKLPVATINWSDINGEVNKWKNSNPRKIFNGTAMQEMMNDTSKTYVYFPGLKTAAEANPNDLTPTITDGNKLYNMLKNLYTLGKIAPGAEQLKTFNAIIGKYVLGMTIVNPGNQDPNYQNYVQFSQWF</sequence>
<feature type="transmembrane region" description="Helical" evidence="1">
    <location>
        <begin position="127"/>
        <end position="149"/>
    </location>
</feature>
<dbReference type="PATRIC" id="fig|743698.3.peg.432"/>
<reference evidence="3" key="2">
    <citation type="submission" date="2015-06" db="EMBL/GenBank/DDBJ databases">
        <title>Complete genome sequence of Spiroplasma eriocheiris TDA-040725-5 (DSM 21848).</title>
        <authorList>
            <person name="Lo W.-S."/>
            <person name="Kuo C.-H."/>
        </authorList>
    </citation>
    <scope>NUCLEOTIDE SEQUENCE [LARGE SCALE GENOMIC DNA]</scope>
    <source>
        <strain evidence="3">TDA-040725-5</strain>
    </source>
</reference>
<dbReference type="KEGG" id="seri:SERIO_v1c04310"/>
<accession>A0A0H3XHX1</accession>
<feature type="transmembrane region" description="Helical" evidence="1">
    <location>
        <begin position="34"/>
        <end position="54"/>
    </location>
</feature>
<dbReference type="STRING" id="315358.SERIO_v1c04310"/>
<evidence type="ECO:0000313" key="3">
    <source>
        <dbReference type="Proteomes" id="UP000035661"/>
    </source>
</evidence>
<dbReference type="EMBL" id="CP011856">
    <property type="protein sequence ID" value="AKM54010.1"/>
    <property type="molecule type" value="Genomic_DNA"/>
</dbReference>
<protein>
    <submittedName>
        <fullName evidence="2">Uncharacterized protein</fullName>
    </submittedName>
</protein>
<keyword evidence="3" id="KW-1185">Reference proteome</keyword>
<gene>
    <name evidence="2" type="ORF">SERIO_v1c04310</name>
</gene>
<feature type="transmembrane region" description="Helical" evidence="1">
    <location>
        <begin position="74"/>
        <end position="107"/>
    </location>
</feature>
<name>A0A0H3XHX1_9MOLU</name>
<dbReference type="AlphaFoldDB" id="A0A0H3XHX1"/>
<evidence type="ECO:0000256" key="1">
    <source>
        <dbReference type="SAM" id="Phobius"/>
    </source>
</evidence>
<evidence type="ECO:0000313" key="2">
    <source>
        <dbReference type="EMBL" id="AKM54010.1"/>
    </source>
</evidence>
<dbReference type="Proteomes" id="UP000035661">
    <property type="component" value="Chromosome"/>
</dbReference>
<dbReference type="RefSeq" id="WP_047791261.1">
    <property type="nucleotide sequence ID" value="NZ_CP011856.1"/>
</dbReference>